<dbReference type="Gene3D" id="3.40.1490.10">
    <property type="entry name" value="Bit1"/>
    <property type="match status" value="1"/>
</dbReference>
<keyword evidence="2" id="KW-0378">Hydrolase</keyword>
<evidence type="ECO:0000256" key="1">
    <source>
        <dbReference type="ARBA" id="ARBA00013260"/>
    </source>
</evidence>
<reference evidence="7" key="1">
    <citation type="submission" date="2011-08" db="EMBL/GenBank/DDBJ databases">
        <authorList>
            <person name="Rombauts S."/>
        </authorList>
    </citation>
    <scope>NUCLEOTIDE SEQUENCE</scope>
    <source>
        <strain evidence="7">London</strain>
    </source>
</reference>
<dbReference type="Proteomes" id="UP000015104">
    <property type="component" value="Unassembled WGS sequence"/>
</dbReference>
<evidence type="ECO:0000256" key="4">
    <source>
        <dbReference type="ARBA" id="ARBA00048707"/>
    </source>
</evidence>
<evidence type="ECO:0000256" key="2">
    <source>
        <dbReference type="ARBA" id="ARBA00022801"/>
    </source>
</evidence>
<reference evidence="6" key="2">
    <citation type="submission" date="2015-06" db="UniProtKB">
        <authorList>
            <consortium name="EnsemblMetazoa"/>
        </authorList>
    </citation>
    <scope>IDENTIFICATION</scope>
</reference>
<dbReference type="EnsemblMetazoa" id="tetur13g00930.1">
    <property type="protein sequence ID" value="tetur13g00930.1"/>
    <property type="gene ID" value="tetur13g00930"/>
</dbReference>
<dbReference type="FunFam" id="3.40.1490.10:FF:000002">
    <property type="entry name" value="Peptidyl-tRNA hydrolase 2, mitochondrial"/>
    <property type="match status" value="1"/>
</dbReference>
<dbReference type="PANTHER" id="PTHR12649">
    <property type="entry name" value="PEPTIDYL-TRNA HYDROLASE 2"/>
    <property type="match status" value="1"/>
</dbReference>
<dbReference type="AlphaFoldDB" id="T1KJR8"/>
<dbReference type="OMA" id="KADYWAS"/>
<evidence type="ECO:0000256" key="5">
    <source>
        <dbReference type="SAM" id="Phobius"/>
    </source>
</evidence>
<dbReference type="PANTHER" id="PTHR12649:SF11">
    <property type="entry name" value="PEPTIDYL-TRNA HYDROLASE 2, MITOCHONDRIAL"/>
    <property type="match status" value="1"/>
</dbReference>
<evidence type="ECO:0000256" key="3">
    <source>
        <dbReference type="ARBA" id="ARBA00038050"/>
    </source>
</evidence>
<accession>T1KJR8</accession>
<keyword evidence="7" id="KW-1185">Reference proteome</keyword>
<dbReference type="NCBIfam" id="TIGR00283">
    <property type="entry name" value="arch_pth2"/>
    <property type="match status" value="1"/>
</dbReference>
<protein>
    <recommendedName>
        <fullName evidence="1">peptidyl-tRNA hydrolase</fullName>
        <ecNumber evidence="1">3.1.1.29</ecNumber>
    </recommendedName>
</protein>
<keyword evidence="5" id="KW-0812">Transmembrane</keyword>
<comment type="catalytic activity">
    <reaction evidence="4">
        <text>an N-acyl-L-alpha-aminoacyl-tRNA + H2O = an N-acyl-L-amino acid + a tRNA + H(+)</text>
        <dbReference type="Rhea" id="RHEA:54448"/>
        <dbReference type="Rhea" id="RHEA-COMP:10123"/>
        <dbReference type="Rhea" id="RHEA-COMP:13883"/>
        <dbReference type="ChEBI" id="CHEBI:15377"/>
        <dbReference type="ChEBI" id="CHEBI:15378"/>
        <dbReference type="ChEBI" id="CHEBI:59874"/>
        <dbReference type="ChEBI" id="CHEBI:78442"/>
        <dbReference type="ChEBI" id="CHEBI:138191"/>
        <dbReference type="EC" id="3.1.1.29"/>
    </reaction>
</comment>
<evidence type="ECO:0000313" key="7">
    <source>
        <dbReference type="Proteomes" id="UP000015104"/>
    </source>
</evidence>
<name>T1KJR8_TETUR</name>
<proteinExistence type="inferred from homology"/>
<keyword evidence="5" id="KW-0472">Membrane</keyword>
<organism evidence="6 7">
    <name type="scientific">Tetranychus urticae</name>
    <name type="common">Two-spotted spider mite</name>
    <dbReference type="NCBI Taxonomy" id="32264"/>
    <lineage>
        <taxon>Eukaryota</taxon>
        <taxon>Metazoa</taxon>
        <taxon>Ecdysozoa</taxon>
        <taxon>Arthropoda</taxon>
        <taxon>Chelicerata</taxon>
        <taxon>Arachnida</taxon>
        <taxon>Acari</taxon>
        <taxon>Acariformes</taxon>
        <taxon>Trombidiformes</taxon>
        <taxon>Prostigmata</taxon>
        <taxon>Eleutherengona</taxon>
        <taxon>Raphignathae</taxon>
        <taxon>Tetranychoidea</taxon>
        <taxon>Tetranychidae</taxon>
        <taxon>Tetranychus</taxon>
    </lineage>
</organism>
<dbReference type="Pfam" id="PF01981">
    <property type="entry name" value="PTH2"/>
    <property type="match status" value="1"/>
</dbReference>
<comment type="similarity">
    <text evidence="3">Belongs to the PTH2 family.</text>
</comment>
<dbReference type="OrthoDB" id="1733656at2759"/>
<keyword evidence="5" id="KW-1133">Transmembrane helix</keyword>
<dbReference type="EMBL" id="CAEY01000163">
    <property type="status" value="NOT_ANNOTATED_CDS"/>
    <property type="molecule type" value="Genomic_DNA"/>
</dbReference>
<dbReference type="HOGENOM" id="CLU_073661_1_1_1"/>
<dbReference type="InterPro" id="IPR023476">
    <property type="entry name" value="Pep_tRNA_hydro_II_dom_sf"/>
</dbReference>
<dbReference type="KEGG" id="tut:107365014"/>
<dbReference type="SUPFAM" id="SSF102462">
    <property type="entry name" value="Peptidyl-tRNA hydrolase II"/>
    <property type="match status" value="1"/>
</dbReference>
<dbReference type="InterPro" id="IPR002833">
    <property type="entry name" value="PTH2"/>
</dbReference>
<sequence>MAITQFLFSDFNVGIFTGISVGLAISLYFRSKPSPLSFLENLRQIVMGSKPKSPEGDVEYKMVLVVNQKLKMEKGVIVGQCGHAAISAFTKTLIKDSSKADYWASQGSKKIVLKGTDDEHLENLEKLASDEGLITGLIRDSERSAEKPNGSVTALAIGPDQATAINKIVGGLKLY</sequence>
<evidence type="ECO:0000313" key="6">
    <source>
        <dbReference type="EnsemblMetazoa" id="tetur13g00930.1"/>
    </source>
</evidence>
<dbReference type="EC" id="3.1.1.29" evidence="1"/>
<dbReference type="GO" id="GO:0005829">
    <property type="term" value="C:cytosol"/>
    <property type="evidence" value="ECO:0007669"/>
    <property type="project" value="TreeGrafter"/>
</dbReference>
<dbReference type="GO" id="GO:0004045">
    <property type="term" value="F:peptidyl-tRNA hydrolase activity"/>
    <property type="evidence" value="ECO:0007669"/>
    <property type="project" value="UniProtKB-EC"/>
</dbReference>
<feature type="transmembrane region" description="Helical" evidence="5">
    <location>
        <begin position="6"/>
        <end position="29"/>
    </location>
</feature>
<dbReference type="eggNOG" id="KOG3282">
    <property type="taxonomic scope" value="Eukaryota"/>
</dbReference>
<gene>
    <name evidence="6" type="primary">107365014</name>
</gene>